<reference evidence="1 2" key="1">
    <citation type="submission" date="2017-07" db="EMBL/GenBank/DDBJ databases">
        <title>Draft Genome Sequences of Select Purple Nonsulfur Bacteria.</title>
        <authorList>
            <person name="Lasarre B."/>
            <person name="Mckinlay J.B."/>
        </authorList>
    </citation>
    <scope>NUCLEOTIDE SEQUENCE [LARGE SCALE GENOMIC DNA]</scope>
    <source>
        <strain evidence="1 2">DSM 11290</strain>
    </source>
</reference>
<evidence type="ECO:0000313" key="2">
    <source>
        <dbReference type="Proteomes" id="UP000249299"/>
    </source>
</evidence>
<dbReference type="AlphaFoldDB" id="A0A327JI52"/>
<dbReference type="Pfam" id="PF11112">
    <property type="entry name" value="PyocinActivator"/>
    <property type="match status" value="1"/>
</dbReference>
<accession>A0A327JI52</accession>
<organism evidence="1 2">
    <name type="scientific">Rhodobium orientis</name>
    <dbReference type="NCBI Taxonomy" id="34017"/>
    <lineage>
        <taxon>Bacteria</taxon>
        <taxon>Pseudomonadati</taxon>
        <taxon>Pseudomonadota</taxon>
        <taxon>Alphaproteobacteria</taxon>
        <taxon>Hyphomicrobiales</taxon>
        <taxon>Rhodobiaceae</taxon>
        <taxon>Rhodobium</taxon>
    </lineage>
</organism>
<dbReference type="EMBL" id="NPEV01000059">
    <property type="protein sequence ID" value="RAI25004.1"/>
    <property type="molecule type" value="Genomic_DNA"/>
</dbReference>
<name>A0A327JI52_9HYPH</name>
<dbReference type="GO" id="GO:0006355">
    <property type="term" value="P:regulation of DNA-templated transcription"/>
    <property type="evidence" value="ECO:0007669"/>
    <property type="project" value="InterPro"/>
</dbReference>
<sequence length="87" mass="10012">MNTLFLLMAQYDGRVIVPAEIVCRDYFSHLTITKFLRKVSTGEIDLPLTRAERSQKSAKGVHLQDLASYIDKRREIALSEARAFRIK</sequence>
<comment type="caution">
    <text evidence="1">The sequence shown here is derived from an EMBL/GenBank/DDBJ whole genome shotgun (WGS) entry which is preliminary data.</text>
</comment>
<evidence type="ECO:0000313" key="1">
    <source>
        <dbReference type="EMBL" id="RAI25004.1"/>
    </source>
</evidence>
<protein>
    <submittedName>
        <fullName evidence="1">Pyocin activator protein PrtN</fullName>
    </submittedName>
</protein>
<gene>
    <name evidence="1" type="ORF">CH339_20145</name>
</gene>
<proteinExistence type="predicted"/>
<dbReference type="OrthoDB" id="982642at2"/>
<keyword evidence="2" id="KW-1185">Reference proteome</keyword>
<dbReference type="InterPro" id="IPR020518">
    <property type="entry name" value="Tscrpt_reg_PrtN"/>
</dbReference>
<dbReference type="Proteomes" id="UP000249299">
    <property type="component" value="Unassembled WGS sequence"/>
</dbReference>